<evidence type="ECO:0000256" key="1">
    <source>
        <dbReference type="SAM" id="Phobius"/>
    </source>
</evidence>
<dbReference type="RefSeq" id="WP_092724491.1">
    <property type="nucleotide sequence ID" value="NZ_FNGW01000002.1"/>
</dbReference>
<evidence type="ECO:0000313" key="2">
    <source>
        <dbReference type="EMBL" id="SDL57090.1"/>
    </source>
</evidence>
<keyword evidence="1" id="KW-0472">Membrane</keyword>
<gene>
    <name evidence="2" type="ORF">SAMN04515677_102405</name>
</gene>
<dbReference type="AlphaFoldDB" id="A0A1G9L545"/>
<organism evidence="2 3">
    <name type="scientific">Romboutsia lituseburensis DSM 797</name>
    <dbReference type="NCBI Taxonomy" id="1121325"/>
    <lineage>
        <taxon>Bacteria</taxon>
        <taxon>Bacillati</taxon>
        <taxon>Bacillota</taxon>
        <taxon>Clostridia</taxon>
        <taxon>Peptostreptococcales</taxon>
        <taxon>Peptostreptococcaceae</taxon>
        <taxon>Romboutsia</taxon>
    </lineage>
</organism>
<keyword evidence="1" id="KW-0812">Transmembrane</keyword>
<protein>
    <submittedName>
        <fullName evidence="2">Uncharacterized protein</fullName>
    </submittedName>
</protein>
<reference evidence="2 3" key="1">
    <citation type="submission" date="2016-10" db="EMBL/GenBank/DDBJ databases">
        <authorList>
            <person name="de Groot N.N."/>
        </authorList>
    </citation>
    <scope>NUCLEOTIDE SEQUENCE [LARGE SCALE GENOMIC DNA]</scope>
    <source>
        <strain evidence="2 3">DSM 797</strain>
    </source>
</reference>
<name>A0A1G9L545_9FIRM</name>
<keyword evidence="3" id="KW-1185">Reference proteome</keyword>
<dbReference type="STRING" id="1121325.SAMN04515677_102405"/>
<proteinExistence type="predicted"/>
<sequence>MSSFMSCLLIFSLIIINAVMGIFIGLDIYFMVFIGITLGLTLGLVLFNYKKIFYSKRKIQKTKPVSTTKVSRNRQKEVVRSRRKIS</sequence>
<dbReference type="EMBL" id="FNGW01000002">
    <property type="protein sequence ID" value="SDL57090.1"/>
    <property type="molecule type" value="Genomic_DNA"/>
</dbReference>
<keyword evidence="1" id="KW-1133">Transmembrane helix</keyword>
<evidence type="ECO:0000313" key="3">
    <source>
        <dbReference type="Proteomes" id="UP000199068"/>
    </source>
</evidence>
<accession>A0A1G9L545</accession>
<dbReference type="Proteomes" id="UP000199068">
    <property type="component" value="Unassembled WGS sequence"/>
</dbReference>
<feature type="transmembrane region" description="Helical" evidence="1">
    <location>
        <begin position="28"/>
        <end position="49"/>
    </location>
</feature>